<dbReference type="AlphaFoldDB" id="A0A5A8C7G9"/>
<reference evidence="1 2" key="1">
    <citation type="submission" date="2019-07" db="EMBL/GenBank/DDBJ databases">
        <title>Genomes of Cafeteria roenbergensis.</title>
        <authorList>
            <person name="Fischer M.G."/>
            <person name="Hackl T."/>
            <person name="Roman M."/>
        </authorList>
    </citation>
    <scope>NUCLEOTIDE SEQUENCE [LARGE SCALE GENOMIC DNA]</scope>
    <source>
        <strain evidence="1 2">BVI</strain>
    </source>
</reference>
<evidence type="ECO:0000313" key="1">
    <source>
        <dbReference type="EMBL" id="KAA0148963.1"/>
    </source>
</evidence>
<organism evidence="1 2">
    <name type="scientific">Cafeteria roenbergensis</name>
    <name type="common">Marine flagellate</name>
    <dbReference type="NCBI Taxonomy" id="33653"/>
    <lineage>
        <taxon>Eukaryota</taxon>
        <taxon>Sar</taxon>
        <taxon>Stramenopiles</taxon>
        <taxon>Bigyra</taxon>
        <taxon>Opalozoa</taxon>
        <taxon>Bicosoecida</taxon>
        <taxon>Cafeteriaceae</taxon>
        <taxon>Cafeteria</taxon>
    </lineage>
</organism>
<dbReference type="EMBL" id="VLTN01000047">
    <property type="protein sequence ID" value="KAA0148963.1"/>
    <property type="molecule type" value="Genomic_DNA"/>
</dbReference>
<protein>
    <submittedName>
        <fullName evidence="1">Uncharacterized protein</fullName>
    </submittedName>
</protein>
<proteinExistence type="predicted"/>
<accession>A0A5A8C7G9</accession>
<keyword evidence="2" id="KW-1185">Reference proteome</keyword>
<name>A0A5A8C7G9_CAFRO</name>
<sequence length="589" mass="60705">MAGLGFLPHHDGAEHPPALDVSLAYMLLPRGLGVQARSRRAALRCAGGANSSLELSRLPWPARGTGRNAWVFPRRLDAGMVSAALLNIPRDTTGDVVALVMDVELERGDAPEEDWELEAACGPAAADAALAAEIMMQVADPQACVVELLPPAGAEAGAGTEAVCSLVRGHAGSSAAPSSAPLAKAAHGTVTSAFRGSAGALSPDWDRVELEDSSRTLLDAGSLDHAGHSDPRAAAHARLTAAEVAHDRCVRHSRRPAEQDFARLHGAGVIDGVAEPMAWRPGHASVWGEGAPVCADDAAGEAGEAPVLQGGDVPAAVKDASFLQAGAESRAGALAGVRQRLEAGIPGLDIMLGPIMDSVLGPVTQIIGGVVGDVVGAGLMNLVGQGTDSALTSEVSKILTADLVGALSDQLVPPTGEAVASAVTAATTAHIRQLVPSSVGTTLADDITKRLVPRLAPALAERISERVADSVAEPLSGTLQHILTRSITAATVPALAHSLSHSPSADYFCFLCREKKLYCSYCKAAQYPATLAHAQYYAAYYGAYYAEWGAQPRAMRSGKAAENAAAMAAKQSEAVRVSQSEYMAAKKPE</sequence>
<evidence type="ECO:0000313" key="2">
    <source>
        <dbReference type="Proteomes" id="UP000323011"/>
    </source>
</evidence>
<gene>
    <name evidence="1" type="ORF">FNF29_06247</name>
</gene>
<dbReference type="Proteomes" id="UP000323011">
    <property type="component" value="Unassembled WGS sequence"/>
</dbReference>
<comment type="caution">
    <text evidence="1">The sequence shown here is derived from an EMBL/GenBank/DDBJ whole genome shotgun (WGS) entry which is preliminary data.</text>
</comment>